<feature type="domain" description="Spastin/Vps4 C-terminal" evidence="6">
    <location>
        <begin position="130"/>
        <end position="178"/>
    </location>
</feature>
<evidence type="ECO:0000259" key="7">
    <source>
        <dbReference type="Pfam" id="PF17862"/>
    </source>
</evidence>
<dbReference type="PROSITE" id="PS00674">
    <property type="entry name" value="AAA"/>
    <property type="match status" value="1"/>
</dbReference>
<evidence type="ECO:0000256" key="4">
    <source>
        <dbReference type="SAM" id="MobiDB-lite"/>
    </source>
</evidence>
<dbReference type="PANTHER" id="PTHR23074:SF19">
    <property type="entry name" value="KATANIN P60 ATPASE-CONTAINING SUBUNIT A1"/>
    <property type="match status" value="1"/>
</dbReference>
<gene>
    <name evidence="8" type="ORF">SELO1098_LOCUS21957</name>
    <name evidence="9" type="ORF">SELO1098_LOCUS21958</name>
</gene>
<dbReference type="InterPro" id="IPR050304">
    <property type="entry name" value="MT-severing_AAA_ATPase"/>
</dbReference>
<evidence type="ECO:0000256" key="3">
    <source>
        <dbReference type="RuleBase" id="RU003651"/>
    </source>
</evidence>
<organism evidence="9">
    <name type="scientific">Spumella elongata</name>
    <dbReference type="NCBI Taxonomy" id="89044"/>
    <lineage>
        <taxon>Eukaryota</taxon>
        <taxon>Sar</taxon>
        <taxon>Stramenopiles</taxon>
        <taxon>Ochrophyta</taxon>
        <taxon>Chrysophyceae</taxon>
        <taxon>Chromulinales</taxon>
        <taxon>Chromulinaceae</taxon>
        <taxon>Spumella</taxon>
    </lineage>
</organism>
<evidence type="ECO:0000256" key="2">
    <source>
        <dbReference type="ARBA" id="ARBA00022840"/>
    </source>
</evidence>
<evidence type="ECO:0000313" key="8">
    <source>
        <dbReference type="EMBL" id="CAE0293107.1"/>
    </source>
</evidence>
<feature type="region of interest" description="Disordered" evidence="4">
    <location>
        <begin position="1"/>
        <end position="31"/>
    </location>
</feature>
<sequence length="180" mass="20067">MMVQMDGVDGDDDGPADGDNEGGEEGEGKKRKTVIVLAATNTPWDLDEALRRRLEKRVYIPLPDEEGRIALFKINMLTVSKDPDVDWNELAAKSKGYSGADVANVCRDAAMMSVRRIMEEARKKGLNKEAMQAMLKQQNEALNTAVSREDFLIALSKVNRSVSDHDLERFTEWMAEFGSA</sequence>
<dbReference type="SUPFAM" id="SSF52540">
    <property type="entry name" value="P-loop containing nucleoside triphosphate hydrolases"/>
    <property type="match status" value="1"/>
</dbReference>
<dbReference type="AlphaFoldDB" id="A0A7S3HFM6"/>
<dbReference type="InterPro" id="IPR015415">
    <property type="entry name" value="Spast_Vps4_C"/>
</dbReference>
<evidence type="ECO:0008006" key="10">
    <source>
        <dbReference type="Google" id="ProtNLM"/>
    </source>
</evidence>
<feature type="domain" description="AAA ATPase AAA+ lid" evidence="7">
    <location>
        <begin position="84"/>
        <end position="123"/>
    </location>
</feature>
<feature type="domain" description="ATPase AAA-type core" evidence="5">
    <location>
        <begin position="28"/>
        <end position="62"/>
    </location>
</feature>
<dbReference type="InterPro" id="IPR003960">
    <property type="entry name" value="ATPase_AAA_CS"/>
</dbReference>
<dbReference type="Pfam" id="PF17862">
    <property type="entry name" value="AAA_lid_3"/>
    <property type="match status" value="1"/>
</dbReference>
<dbReference type="Pfam" id="PF09336">
    <property type="entry name" value="Vps4_C"/>
    <property type="match status" value="1"/>
</dbReference>
<reference evidence="9" key="1">
    <citation type="submission" date="2021-01" db="EMBL/GenBank/DDBJ databases">
        <authorList>
            <person name="Corre E."/>
            <person name="Pelletier E."/>
            <person name="Niang G."/>
            <person name="Scheremetjew M."/>
            <person name="Finn R."/>
            <person name="Kale V."/>
            <person name="Holt S."/>
            <person name="Cochrane G."/>
            <person name="Meng A."/>
            <person name="Brown T."/>
            <person name="Cohen L."/>
        </authorList>
    </citation>
    <scope>NUCLEOTIDE SEQUENCE</scope>
    <source>
        <strain evidence="9">CCAP 955/1</strain>
    </source>
</reference>
<evidence type="ECO:0000259" key="6">
    <source>
        <dbReference type="Pfam" id="PF09336"/>
    </source>
</evidence>
<evidence type="ECO:0000313" key="9">
    <source>
        <dbReference type="EMBL" id="CAE0293108.1"/>
    </source>
</evidence>
<dbReference type="InterPro" id="IPR041569">
    <property type="entry name" value="AAA_lid_3"/>
</dbReference>
<dbReference type="PANTHER" id="PTHR23074">
    <property type="entry name" value="AAA DOMAIN-CONTAINING"/>
    <property type="match status" value="1"/>
</dbReference>
<dbReference type="Gene3D" id="3.40.50.300">
    <property type="entry name" value="P-loop containing nucleotide triphosphate hydrolases"/>
    <property type="match status" value="1"/>
</dbReference>
<comment type="similarity">
    <text evidence="3">Belongs to the AAA ATPase family.</text>
</comment>
<dbReference type="GO" id="GO:0051013">
    <property type="term" value="P:microtubule severing"/>
    <property type="evidence" value="ECO:0007669"/>
    <property type="project" value="TreeGrafter"/>
</dbReference>
<name>A0A7S3HFM6_9STRA</name>
<dbReference type="InterPro" id="IPR027417">
    <property type="entry name" value="P-loop_NTPase"/>
</dbReference>
<dbReference type="GO" id="GO:0016887">
    <property type="term" value="F:ATP hydrolysis activity"/>
    <property type="evidence" value="ECO:0007669"/>
    <property type="project" value="InterPro"/>
</dbReference>
<dbReference type="Pfam" id="PF00004">
    <property type="entry name" value="AAA"/>
    <property type="match status" value="1"/>
</dbReference>
<dbReference type="InterPro" id="IPR003959">
    <property type="entry name" value="ATPase_AAA_core"/>
</dbReference>
<evidence type="ECO:0000259" key="5">
    <source>
        <dbReference type="Pfam" id="PF00004"/>
    </source>
</evidence>
<keyword evidence="2 3" id="KW-0067">ATP-binding</keyword>
<feature type="compositionally biased region" description="Acidic residues" evidence="4">
    <location>
        <begin position="8"/>
        <end position="25"/>
    </location>
</feature>
<dbReference type="EMBL" id="HBIC01042873">
    <property type="protein sequence ID" value="CAE0293107.1"/>
    <property type="molecule type" value="Transcribed_RNA"/>
</dbReference>
<evidence type="ECO:0000256" key="1">
    <source>
        <dbReference type="ARBA" id="ARBA00022741"/>
    </source>
</evidence>
<dbReference type="EMBL" id="HBIC01042874">
    <property type="protein sequence ID" value="CAE0293108.1"/>
    <property type="molecule type" value="Transcribed_RNA"/>
</dbReference>
<protein>
    <recommendedName>
        <fullName evidence="10">Katanin p60 ATPase-containing subunit A1</fullName>
    </recommendedName>
</protein>
<keyword evidence="1 3" id="KW-0547">Nucleotide-binding</keyword>
<dbReference type="GO" id="GO:0015630">
    <property type="term" value="C:microtubule cytoskeleton"/>
    <property type="evidence" value="ECO:0007669"/>
    <property type="project" value="TreeGrafter"/>
</dbReference>
<proteinExistence type="inferred from homology"/>
<dbReference type="GO" id="GO:0005524">
    <property type="term" value="F:ATP binding"/>
    <property type="evidence" value="ECO:0007669"/>
    <property type="project" value="UniProtKB-KW"/>
</dbReference>
<accession>A0A7S3HFM6</accession>
<dbReference type="Gene3D" id="1.10.8.60">
    <property type="match status" value="1"/>
</dbReference>